<evidence type="ECO:0000313" key="3">
    <source>
        <dbReference type="Proteomes" id="UP000184031"/>
    </source>
</evidence>
<proteinExistence type="predicted"/>
<dbReference type="Proteomes" id="UP000198940">
    <property type="component" value="Unassembled WGS sequence"/>
</dbReference>
<evidence type="ECO:0000313" key="2">
    <source>
        <dbReference type="EMBL" id="SHK44331.1"/>
    </source>
</evidence>
<keyword evidence="4" id="KW-1185">Reference proteome</keyword>
<accession>A0A1M6SHV3</accession>
<reference evidence="2 3" key="1">
    <citation type="submission" date="2016-11" db="EMBL/GenBank/DDBJ databases">
        <authorList>
            <person name="Varghese N."/>
            <person name="Submissions S."/>
        </authorList>
    </citation>
    <scope>NUCLEOTIDE SEQUENCE [LARGE SCALE GENOMIC DNA]</scope>
    <source>
        <strain evidence="2 3">CGMCC 1.12174</strain>
        <strain evidence="1 4">DSM 26351</strain>
    </source>
</reference>
<dbReference type="RefSeq" id="WP_072877789.1">
    <property type="nucleotide sequence ID" value="NZ_FOKU01000002.1"/>
</dbReference>
<dbReference type="STRING" id="1055723.SAMN05216293_1139"/>
<evidence type="ECO:0000313" key="1">
    <source>
        <dbReference type="EMBL" id="SFB80903.1"/>
    </source>
</evidence>
<sequence length="387" mass="44988">MVLFDETTERIDGPADNNEDTYNYFHKSSRRDIGIIRDQLEKWFGEYPDVEKKELKGRFKKDWEPAFYEIFLYSLFRKLGYGVTIHPKVEGSHKRPDFLISGKGHKIYVEAKVCYDQSEAERAFERKRNQFYDQLNKIRIKGFYLRIVELNFTSNKQPNVKDLTKKIEESIASYDPDAITDQFMKYGFGACPKIIYEDDDFNIIIQPMPVDKHKRQKIIERPIGMFPFETFVGSGEKSLRESILKKANRYGRFDVPYLICINALGKKTSKGDDMENVIWGTLQYTYSTDPRNRNGRMTRKNDGIFFNGGEMKLRHLSGVLITKVFSSNIPNASYWLYKNPFASNPLKLGAFDPGLNYVNNENLIISAEGANLDELLDIPKDWLTGKK</sequence>
<protein>
    <recommendedName>
        <fullName evidence="5">Restriction endonuclease</fullName>
    </recommendedName>
</protein>
<evidence type="ECO:0008006" key="5">
    <source>
        <dbReference type="Google" id="ProtNLM"/>
    </source>
</evidence>
<dbReference type="AlphaFoldDB" id="A0A1M6SHV3"/>
<gene>
    <name evidence="1" type="ORF">SAMN04487891_102458</name>
    <name evidence="2" type="ORF">SAMN05216293_1139</name>
</gene>
<organism evidence="2 3">
    <name type="scientific">Flagellimonas taeanensis</name>
    <dbReference type="NCBI Taxonomy" id="1005926"/>
    <lineage>
        <taxon>Bacteria</taxon>
        <taxon>Pseudomonadati</taxon>
        <taxon>Bacteroidota</taxon>
        <taxon>Flavobacteriia</taxon>
        <taxon>Flavobacteriales</taxon>
        <taxon>Flavobacteriaceae</taxon>
        <taxon>Flagellimonas</taxon>
    </lineage>
</organism>
<dbReference type="EMBL" id="FRAT01000002">
    <property type="protein sequence ID" value="SHK44331.1"/>
    <property type="molecule type" value="Genomic_DNA"/>
</dbReference>
<name>A0A1M6SHV3_9FLAO</name>
<evidence type="ECO:0000313" key="4">
    <source>
        <dbReference type="Proteomes" id="UP000198940"/>
    </source>
</evidence>
<comment type="caution">
    <text evidence="2">The sequence shown here is derived from an EMBL/GenBank/DDBJ whole genome shotgun (WGS) entry which is preliminary data.</text>
</comment>
<dbReference type="EMBL" id="FOKU01000002">
    <property type="protein sequence ID" value="SFB80903.1"/>
    <property type="molecule type" value="Genomic_DNA"/>
</dbReference>
<dbReference type="Proteomes" id="UP000184031">
    <property type="component" value="Unassembled WGS sequence"/>
</dbReference>